<gene>
    <name evidence="21" type="ORF">SAMN05443551_3106</name>
</gene>
<keyword evidence="13 19" id="KW-1133">Transmembrane helix</keyword>
<evidence type="ECO:0000313" key="21">
    <source>
        <dbReference type="EMBL" id="SHH79322.1"/>
    </source>
</evidence>
<evidence type="ECO:0000259" key="20">
    <source>
        <dbReference type="Pfam" id="PF00556"/>
    </source>
</evidence>
<feature type="binding site" description="axial binding residue" evidence="18">
    <location>
        <position position="23"/>
    </location>
    <ligand>
        <name>a bacteriochlorophyll</name>
        <dbReference type="ChEBI" id="CHEBI:38201"/>
    </ligand>
    <ligandPart>
        <name>Mg</name>
        <dbReference type="ChEBI" id="CHEBI:25107"/>
    </ligandPart>
</feature>
<keyword evidence="12" id="KW-0076">Bacteriochlorophyll</keyword>
<evidence type="ECO:0000256" key="12">
    <source>
        <dbReference type="ARBA" id="ARBA00022956"/>
    </source>
</evidence>
<comment type="function">
    <text evidence="1">Antenna complexes are light-harvesting systems, which transfer the excitation energy to the reaction centers.</text>
</comment>
<dbReference type="RefSeq" id="WP_072778883.1">
    <property type="nucleotide sequence ID" value="NZ_FQXC01000004.1"/>
</dbReference>
<keyword evidence="10 18" id="KW-0479">Metal-binding</keyword>
<evidence type="ECO:0000256" key="13">
    <source>
        <dbReference type="ARBA" id="ARBA00022989"/>
    </source>
</evidence>
<evidence type="ECO:0000256" key="7">
    <source>
        <dbReference type="ARBA" id="ARBA00022519"/>
    </source>
</evidence>
<dbReference type="SUPFAM" id="SSF56918">
    <property type="entry name" value="Light-harvesting complex subunits"/>
    <property type="match status" value="1"/>
</dbReference>
<keyword evidence="16" id="KW-0437">Light-harvesting polypeptide</keyword>
<dbReference type="NCBIfam" id="NF040862">
    <property type="entry name" value="pufB_517_ASD"/>
    <property type="match status" value="1"/>
</dbReference>
<evidence type="ECO:0000256" key="14">
    <source>
        <dbReference type="ARBA" id="ARBA00022991"/>
    </source>
</evidence>
<reference evidence="21 22" key="1">
    <citation type="submission" date="2016-11" db="EMBL/GenBank/DDBJ databases">
        <authorList>
            <person name="Jaros S."/>
            <person name="Januszkiewicz K."/>
            <person name="Wedrychowicz H."/>
        </authorList>
    </citation>
    <scope>NUCLEOTIDE SEQUENCE [LARGE SCALE GENOMIC DNA]</scope>
    <source>
        <strain evidence="21 22">DSM 29431</strain>
    </source>
</reference>
<evidence type="ECO:0000256" key="4">
    <source>
        <dbReference type="ARBA" id="ARBA00011367"/>
    </source>
</evidence>
<evidence type="ECO:0000256" key="9">
    <source>
        <dbReference type="ARBA" id="ARBA00022692"/>
    </source>
</evidence>
<evidence type="ECO:0000256" key="18">
    <source>
        <dbReference type="PIRSR" id="PIRSR002900-1"/>
    </source>
</evidence>
<dbReference type="InterPro" id="IPR000066">
    <property type="entry name" value="Antenna_a/b"/>
</dbReference>
<evidence type="ECO:0000256" key="10">
    <source>
        <dbReference type="ARBA" id="ARBA00022723"/>
    </source>
</evidence>
<protein>
    <recommendedName>
        <fullName evidence="17">Antenna pigment protein beta chain</fullName>
    </recommendedName>
</protein>
<feature type="binding site" description="axial binding residue" evidence="18">
    <location>
        <position position="41"/>
    </location>
    <ligand>
        <name>a bacteriochlorophyll</name>
        <dbReference type="ChEBI" id="CHEBI:38201"/>
    </ligand>
    <ligandPart>
        <name>Mg</name>
        <dbReference type="ChEBI" id="CHEBI:25107"/>
    </ligandPart>
</feature>
<comment type="subunit">
    <text evidence="4">The core complex is formed by different alpha and beta chains, binding bacteriochlorophyll molecules, and arranged most probably in tetrameric structures disposed around the reaction center. The non-pigmented gamma chains may constitute additional components.</text>
</comment>
<dbReference type="GO" id="GO:0042314">
    <property type="term" value="F:bacteriochlorophyll binding"/>
    <property type="evidence" value="ECO:0007669"/>
    <property type="project" value="UniProtKB-KW"/>
</dbReference>
<proteinExistence type="inferred from homology"/>
<dbReference type="AlphaFoldDB" id="A0A1M5VVN6"/>
<accession>A0A1M5VVN6</accession>
<name>A0A1M5VVN6_9RHOB</name>
<evidence type="ECO:0000256" key="8">
    <source>
        <dbReference type="ARBA" id="ARBA00022549"/>
    </source>
</evidence>
<keyword evidence="11 18" id="KW-0460">Magnesium</keyword>
<feature type="transmembrane region" description="Helical" evidence="19">
    <location>
        <begin position="32"/>
        <end position="51"/>
    </location>
</feature>
<dbReference type="OrthoDB" id="7391998at2"/>
<evidence type="ECO:0000256" key="3">
    <source>
        <dbReference type="ARBA" id="ARBA00011052"/>
    </source>
</evidence>
<dbReference type="GO" id="GO:0046872">
    <property type="term" value="F:metal ion binding"/>
    <property type="evidence" value="ECO:0007669"/>
    <property type="project" value="UniProtKB-KW"/>
</dbReference>
<organism evidence="21 22">
    <name type="scientific">Marivita hallyeonensis</name>
    <dbReference type="NCBI Taxonomy" id="996342"/>
    <lineage>
        <taxon>Bacteria</taxon>
        <taxon>Pseudomonadati</taxon>
        <taxon>Pseudomonadota</taxon>
        <taxon>Alphaproteobacteria</taxon>
        <taxon>Rhodobacterales</taxon>
        <taxon>Roseobacteraceae</taxon>
        <taxon>Marivita</taxon>
    </lineage>
</organism>
<evidence type="ECO:0000256" key="19">
    <source>
        <dbReference type="SAM" id="Phobius"/>
    </source>
</evidence>
<dbReference type="GO" id="GO:0019684">
    <property type="term" value="P:photosynthesis, light reaction"/>
    <property type="evidence" value="ECO:0007669"/>
    <property type="project" value="InterPro"/>
</dbReference>
<evidence type="ECO:0000256" key="16">
    <source>
        <dbReference type="ARBA" id="ARBA00023243"/>
    </source>
</evidence>
<keyword evidence="22" id="KW-1185">Reference proteome</keyword>
<sequence length="52" mass="5655">MVTDDEDKVWPTGLTLKEAEEVHSYLIDGTRVFGAIALVAHFLVAAATPWLG</sequence>
<comment type="similarity">
    <text evidence="3">Belongs to the antenna complex beta subunit family.</text>
</comment>
<keyword evidence="14" id="KW-0157">Chromophore</keyword>
<keyword evidence="7" id="KW-0997">Cell inner membrane</keyword>
<evidence type="ECO:0000256" key="17">
    <source>
        <dbReference type="ARBA" id="ARBA00030677"/>
    </source>
</evidence>
<keyword evidence="15 19" id="KW-0472">Membrane</keyword>
<keyword evidence="5" id="KW-1003">Cell membrane</keyword>
<comment type="subcellular location">
    <subcellularLocation>
        <location evidence="2">Cell inner membrane</location>
        <topology evidence="2">Single-pass type II membrane protein</topology>
    </subcellularLocation>
</comment>
<dbReference type="InterPro" id="IPR002362">
    <property type="entry name" value="LHB-1/5"/>
</dbReference>
<dbReference type="GO" id="GO:0005886">
    <property type="term" value="C:plasma membrane"/>
    <property type="evidence" value="ECO:0007669"/>
    <property type="project" value="UniProtKB-SubCell"/>
</dbReference>
<dbReference type="Gene3D" id="1.20.5.250">
    <property type="match status" value="1"/>
</dbReference>
<dbReference type="PRINTS" id="PR00674">
    <property type="entry name" value="LIGHTHARVSTB"/>
</dbReference>
<dbReference type="InterPro" id="IPR023623">
    <property type="entry name" value="Antenna_beta_CS"/>
</dbReference>
<evidence type="ECO:0000256" key="5">
    <source>
        <dbReference type="ARBA" id="ARBA00022475"/>
    </source>
</evidence>
<dbReference type="PROSITE" id="PS00969">
    <property type="entry name" value="ANTENNA_COMP_BETA"/>
    <property type="match status" value="1"/>
</dbReference>
<evidence type="ECO:0000256" key="11">
    <source>
        <dbReference type="ARBA" id="ARBA00022842"/>
    </source>
</evidence>
<dbReference type="STRING" id="996342.SAMN05443551_3106"/>
<keyword evidence="9 19" id="KW-0812">Transmembrane</keyword>
<dbReference type="Pfam" id="PF00556">
    <property type="entry name" value="LHC"/>
    <property type="match status" value="1"/>
</dbReference>
<dbReference type="InterPro" id="IPR023624">
    <property type="entry name" value="Antenna_beta_dom_sf"/>
</dbReference>
<feature type="domain" description="Antenna complex alpha/beta subunit" evidence="20">
    <location>
        <begin position="18"/>
        <end position="51"/>
    </location>
</feature>
<dbReference type="EMBL" id="FQXC01000004">
    <property type="protein sequence ID" value="SHH79322.1"/>
    <property type="molecule type" value="Genomic_DNA"/>
</dbReference>
<evidence type="ECO:0000256" key="6">
    <source>
        <dbReference type="ARBA" id="ARBA00022494"/>
    </source>
</evidence>
<dbReference type="InterPro" id="IPR035889">
    <property type="entry name" value="Light-harvesting_complex"/>
</dbReference>
<dbReference type="Proteomes" id="UP000184221">
    <property type="component" value="Unassembled WGS sequence"/>
</dbReference>
<dbReference type="PIRSF" id="PIRSF002900">
    <property type="entry name" value="Antenna_beta"/>
    <property type="match status" value="1"/>
</dbReference>
<evidence type="ECO:0000256" key="1">
    <source>
        <dbReference type="ARBA" id="ARBA00002455"/>
    </source>
</evidence>
<dbReference type="GO" id="GO:0030077">
    <property type="term" value="C:plasma membrane light-harvesting complex"/>
    <property type="evidence" value="ECO:0007669"/>
    <property type="project" value="InterPro"/>
</dbReference>
<keyword evidence="8" id="KW-0042">Antenna complex</keyword>
<evidence type="ECO:0000313" key="22">
    <source>
        <dbReference type="Proteomes" id="UP000184221"/>
    </source>
</evidence>
<keyword evidence="6" id="KW-0148">Chlorophyll</keyword>
<evidence type="ECO:0000256" key="15">
    <source>
        <dbReference type="ARBA" id="ARBA00023136"/>
    </source>
</evidence>
<evidence type="ECO:0000256" key="2">
    <source>
        <dbReference type="ARBA" id="ARBA00004249"/>
    </source>
</evidence>